<feature type="signal peptide" evidence="2">
    <location>
        <begin position="1"/>
        <end position="31"/>
    </location>
</feature>
<name>A0ABV0GKG0_9BURK</name>
<keyword evidence="1 2" id="KW-0732">Signal</keyword>
<evidence type="ECO:0000256" key="1">
    <source>
        <dbReference type="ARBA" id="ARBA00022729"/>
    </source>
</evidence>
<dbReference type="Proteomes" id="UP001462640">
    <property type="component" value="Unassembled WGS sequence"/>
</dbReference>
<dbReference type="SUPFAM" id="SSF53850">
    <property type="entry name" value="Periplasmic binding protein-like II"/>
    <property type="match status" value="1"/>
</dbReference>
<protein>
    <submittedName>
        <fullName evidence="4">ABC transporter substrate-binding protein</fullName>
    </submittedName>
</protein>
<dbReference type="EMBL" id="JBDPZC010000015">
    <property type="protein sequence ID" value="MEO3715530.1"/>
    <property type="molecule type" value="Genomic_DNA"/>
</dbReference>
<sequence>MPIVGPRPCFPLQAAGAALVLAALLLPAAQACGPFRVAFQHYPGLYEVGSDGRAHGLDVDLLEALAARSQCRLQGTAVSNVRLWQALETGDADIVTAALITPDRERLAEFVPLVQAQLHLLVSLELARRLAGPADFLADASLRLGVVRGARHAPATEPWIEALRQAGRVSESADKPSLLKAFKARRIEAVLVYPMELYEGSPQWPEDLALRAWWPDSLSVGAWALSRKTLPEAERRRLREALLSLLHDGTVQRLADRHLGPVQASRLIVKPLEAPAAGRPGSGAR</sequence>
<gene>
    <name evidence="4" type="ORF">ABDJ40_22380</name>
</gene>
<feature type="domain" description="Solute-binding protein family 3/N-terminal" evidence="3">
    <location>
        <begin position="46"/>
        <end position="260"/>
    </location>
</feature>
<evidence type="ECO:0000313" key="4">
    <source>
        <dbReference type="EMBL" id="MEO3715530.1"/>
    </source>
</evidence>
<dbReference type="PROSITE" id="PS51257">
    <property type="entry name" value="PROKAR_LIPOPROTEIN"/>
    <property type="match status" value="1"/>
</dbReference>
<proteinExistence type="predicted"/>
<comment type="caution">
    <text evidence="4">The sequence shown here is derived from an EMBL/GenBank/DDBJ whole genome shotgun (WGS) entry which is preliminary data.</text>
</comment>
<reference evidence="4 5" key="1">
    <citation type="submission" date="2024-05" db="EMBL/GenBank/DDBJ databases">
        <title>Roseateles sp. 2.12 16S ribosomal RNA gene Genome sequencing and assembly.</title>
        <authorList>
            <person name="Woo H."/>
        </authorList>
    </citation>
    <scope>NUCLEOTIDE SEQUENCE [LARGE SCALE GENOMIC DNA]</scope>
    <source>
        <strain evidence="4 5">2.12</strain>
    </source>
</reference>
<evidence type="ECO:0000259" key="3">
    <source>
        <dbReference type="Pfam" id="PF00497"/>
    </source>
</evidence>
<dbReference type="InterPro" id="IPR001638">
    <property type="entry name" value="Solute-binding_3/MltF_N"/>
</dbReference>
<dbReference type="Gene3D" id="3.40.190.10">
    <property type="entry name" value="Periplasmic binding protein-like II"/>
    <property type="match status" value="2"/>
</dbReference>
<evidence type="ECO:0000313" key="5">
    <source>
        <dbReference type="Proteomes" id="UP001462640"/>
    </source>
</evidence>
<dbReference type="Pfam" id="PF00497">
    <property type="entry name" value="SBP_bac_3"/>
    <property type="match status" value="1"/>
</dbReference>
<accession>A0ABV0GKG0</accession>
<organism evidence="4 5">
    <name type="scientific">Roseateles flavus</name>
    <dbReference type="NCBI Taxonomy" id="3149041"/>
    <lineage>
        <taxon>Bacteria</taxon>
        <taxon>Pseudomonadati</taxon>
        <taxon>Pseudomonadota</taxon>
        <taxon>Betaproteobacteria</taxon>
        <taxon>Burkholderiales</taxon>
        <taxon>Sphaerotilaceae</taxon>
        <taxon>Roseateles</taxon>
    </lineage>
</organism>
<dbReference type="PANTHER" id="PTHR35936">
    <property type="entry name" value="MEMBRANE-BOUND LYTIC MUREIN TRANSGLYCOSYLASE F"/>
    <property type="match status" value="1"/>
</dbReference>
<keyword evidence="5" id="KW-1185">Reference proteome</keyword>
<evidence type="ECO:0000256" key="2">
    <source>
        <dbReference type="SAM" id="SignalP"/>
    </source>
</evidence>
<feature type="chain" id="PRO_5047142987" evidence="2">
    <location>
        <begin position="32"/>
        <end position="285"/>
    </location>
</feature>
<dbReference type="RefSeq" id="WP_347613046.1">
    <property type="nucleotide sequence ID" value="NZ_JBDPZC010000015.1"/>
</dbReference>